<dbReference type="Gene3D" id="1.10.8.60">
    <property type="match status" value="1"/>
</dbReference>
<dbReference type="Proteomes" id="UP000429980">
    <property type="component" value="Unassembled WGS sequence"/>
</dbReference>
<dbReference type="InterPro" id="IPR058031">
    <property type="entry name" value="AAA_lid_NorR"/>
</dbReference>
<dbReference type="Pfam" id="PF02954">
    <property type="entry name" value="HTH_8"/>
    <property type="match status" value="1"/>
</dbReference>
<keyword evidence="2" id="KW-0067">ATP-binding</keyword>
<evidence type="ECO:0000256" key="4">
    <source>
        <dbReference type="ARBA" id="ARBA00023125"/>
    </source>
</evidence>
<dbReference type="InterPro" id="IPR009057">
    <property type="entry name" value="Homeodomain-like_sf"/>
</dbReference>
<dbReference type="PROSITE" id="PS50045">
    <property type="entry name" value="SIGMA54_INTERACT_4"/>
    <property type="match status" value="1"/>
</dbReference>
<dbReference type="PROSITE" id="PS00675">
    <property type="entry name" value="SIGMA54_INTERACT_1"/>
    <property type="match status" value="1"/>
</dbReference>
<dbReference type="PRINTS" id="PR01590">
    <property type="entry name" value="HTHFIS"/>
</dbReference>
<dbReference type="Gene3D" id="3.30.450.20">
    <property type="entry name" value="PAS domain"/>
    <property type="match status" value="1"/>
</dbReference>
<dbReference type="PROSITE" id="PS00676">
    <property type="entry name" value="SIGMA54_INTERACT_2"/>
    <property type="match status" value="1"/>
</dbReference>
<dbReference type="InterPro" id="IPR027417">
    <property type="entry name" value="P-loop_NTPase"/>
</dbReference>
<dbReference type="InterPro" id="IPR025944">
    <property type="entry name" value="Sigma_54_int_dom_CS"/>
</dbReference>
<keyword evidence="1" id="KW-0547">Nucleotide-binding</keyword>
<dbReference type="InterPro" id="IPR025943">
    <property type="entry name" value="Sigma_54_int_dom_ATP-bd_2"/>
</dbReference>
<feature type="domain" description="PAS" evidence="7">
    <location>
        <begin position="37"/>
        <end position="84"/>
    </location>
</feature>
<name>A0ABY3FZP0_9BACI</name>
<evidence type="ECO:0000256" key="5">
    <source>
        <dbReference type="ARBA" id="ARBA00023163"/>
    </source>
</evidence>
<evidence type="ECO:0000313" key="9">
    <source>
        <dbReference type="Proteomes" id="UP000429980"/>
    </source>
</evidence>
<evidence type="ECO:0000256" key="2">
    <source>
        <dbReference type="ARBA" id="ARBA00022840"/>
    </source>
</evidence>
<dbReference type="Gene3D" id="3.40.50.300">
    <property type="entry name" value="P-loop containing nucleotide triphosphate hydrolases"/>
    <property type="match status" value="1"/>
</dbReference>
<dbReference type="PROSITE" id="PS50112">
    <property type="entry name" value="PAS"/>
    <property type="match status" value="1"/>
</dbReference>
<dbReference type="Gene3D" id="1.10.10.60">
    <property type="entry name" value="Homeodomain-like"/>
    <property type="match status" value="1"/>
</dbReference>
<evidence type="ECO:0000313" key="8">
    <source>
        <dbReference type="EMBL" id="TWL43152.1"/>
    </source>
</evidence>
<gene>
    <name evidence="8" type="ORF">CHCC15381_2008</name>
</gene>
<dbReference type="NCBIfam" id="TIGR00229">
    <property type="entry name" value="sensory_box"/>
    <property type="match status" value="1"/>
</dbReference>
<evidence type="ECO:0000259" key="6">
    <source>
        <dbReference type="PROSITE" id="PS50045"/>
    </source>
</evidence>
<accession>A0ABY3FZP0</accession>
<dbReference type="InterPro" id="IPR035965">
    <property type="entry name" value="PAS-like_dom_sf"/>
</dbReference>
<dbReference type="PANTHER" id="PTHR32071:SF74">
    <property type="entry name" value="TRANSCRIPTIONAL ACTIVATOR ROCR"/>
    <property type="match status" value="1"/>
</dbReference>
<keyword evidence="9" id="KW-1185">Reference proteome</keyword>
<dbReference type="InterPro" id="IPR002078">
    <property type="entry name" value="Sigma_54_int"/>
</dbReference>
<dbReference type="SUPFAM" id="SSF46689">
    <property type="entry name" value="Homeodomain-like"/>
    <property type="match status" value="1"/>
</dbReference>
<dbReference type="SMART" id="SM00382">
    <property type="entry name" value="AAA"/>
    <property type="match status" value="1"/>
</dbReference>
<keyword evidence="3" id="KW-0805">Transcription regulation</keyword>
<dbReference type="PANTHER" id="PTHR32071">
    <property type="entry name" value="TRANSCRIPTIONAL REGULATORY PROTEIN"/>
    <property type="match status" value="1"/>
</dbReference>
<sequence length="495" mass="56062">MHIFLHPYQIFTYNGETVTNKGGCHLLKNYDLLKLIFQRIIDEIDIGLHVVDENGTSVVYNKKMSQIEGMDVNDVLGKNVLDVFTFASQYDSTLLQALHHGKTNKNVKQTYFNNKGQEITTVNHTFPIMENGNTKGAVEIAKDVTKLERLIRENMNKTENTKYTFDSLIGVSPAFKEVIEHAKRATRTSSSILIVGDTGTGKELFAQSIHNGSQRSTGPFISQNCAALPESLVEGLLFGTAKGAFTGAVDRPGLFEQADGGTLLLDEINSLDFSLQAKLLRAIQEKTIRRIGASKDTPIDVRIIATMNEDPVDAVSGQRLRKDLYYRLSVVTLFIPPLKDRKEDIMPLTQHFIDKYNALFQMEVKGFEEEVQRFLLSYDWPGNVRELEHLIEGAMNLMSYEDKLELTHLPLQYRTKPAAKKQLPQQGYDLFAPLPSVSAAPLKEQIENAEKYYIQKTVKKCNYNVSQAARVLGISRQSLQYRLKKWKIRFDQESE</sequence>
<comment type="caution">
    <text evidence="8">The sequence shown here is derived from an EMBL/GenBank/DDBJ whole genome shotgun (WGS) entry which is preliminary data.</text>
</comment>
<proteinExistence type="predicted"/>
<keyword evidence="5" id="KW-0804">Transcription</keyword>
<protein>
    <submittedName>
        <fullName evidence="8">Arginine utilization regulatory protein RocR</fullName>
    </submittedName>
</protein>
<dbReference type="PROSITE" id="PS00688">
    <property type="entry name" value="SIGMA54_INTERACT_3"/>
    <property type="match status" value="1"/>
</dbReference>
<organism evidence="8 9">
    <name type="scientific">Bacillus paralicheniformis</name>
    <dbReference type="NCBI Taxonomy" id="1648923"/>
    <lineage>
        <taxon>Bacteria</taxon>
        <taxon>Bacillati</taxon>
        <taxon>Bacillota</taxon>
        <taxon>Bacilli</taxon>
        <taxon>Bacillales</taxon>
        <taxon>Bacillaceae</taxon>
        <taxon>Bacillus</taxon>
    </lineage>
</organism>
<evidence type="ECO:0000256" key="1">
    <source>
        <dbReference type="ARBA" id="ARBA00022741"/>
    </source>
</evidence>
<dbReference type="InterPro" id="IPR025662">
    <property type="entry name" value="Sigma_54_int_dom_ATP-bd_1"/>
</dbReference>
<dbReference type="Pfam" id="PF25601">
    <property type="entry name" value="AAA_lid_14"/>
    <property type="match status" value="1"/>
</dbReference>
<dbReference type="Pfam" id="PF00158">
    <property type="entry name" value="Sigma54_activat"/>
    <property type="match status" value="1"/>
</dbReference>
<keyword evidence="4" id="KW-0238">DNA-binding</keyword>
<dbReference type="SUPFAM" id="SSF55785">
    <property type="entry name" value="PYP-like sensor domain (PAS domain)"/>
    <property type="match status" value="1"/>
</dbReference>
<dbReference type="InterPro" id="IPR003593">
    <property type="entry name" value="AAA+_ATPase"/>
</dbReference>
<dbReference type="Pfam" id="PF13426">
    <property type="entry name" value="PAS_9"/>
    <property type="match status" value="1"/>
</dbReference>
<dbReference type="SUPFAM" id="SSF52540">
    <property type="entry name" value="P-loop containing nucleoside triphosphate hydrolases"/>
    <property type="match status" value="1"/>
</dbReference>
<evidence type="ECO:0000256" key="3">
    <source>
        <dbReference type="ARBA" id="ARBA00023015"/>
    </source>
</evidence>
<dbReference type="InterPro" id="IPR002197">
    <property type="entry name" value="HTH_Fis"/>
</dbReference>
<dbReference type="CDD" id="cd00009">
    <property type="entry name" value="AAA"/>
    <property type="match status" value="1"/>
</dbReference>
<dbReference type="InterPro" id="IPR000014">
    <property type="entry name" value="PAS"/>
</dbReference>
<feature type="domain" description="Sigma-54 factor interaction" evidence="6">
    <location>
        <begin position="168"/>
        <end position="396"/>
    </location>
</feature>
<reference evidence="8 9" key="1">
    <citation type="submission" date="2019-06" db="EMBL/GenBank/DDBJ databases">
        <title>Genome sequence analysis of &gt;100 Bacillus licheniformis strains suggests intrinsic resistance to this species.</title>
        <authorList>
            <person name="Wels M."/>
            <person name="Siezen R.J."/>
            <person name="Johansen E."/>
            <person name="Stuer-Lauridsen B."/>
            <person name="Bjerre K."/>
            <person name="Nielsen B.K.K."/>
        </authorList>
    </citation>
    <scope>NUCLEOTIDE SEQUENCE [LARGE SCALE GENOMIC DNA]</scope>
    <source>
        <strain evidence="8 9">BAC-15381</strain>
    </source>
</reference>
<evidence type="ECO:0000259" key="7">
    <source>
        <dbReference type="PROSITE" id="PS50112"/>
    </source>
</evidence>
<dbReference type="EMBL" id="NILF01000016">
    <property type="protein sequence ID" value="TWL43152.1"/>
    <property type="molecule type" value="Genomic_DNA"/>
</dbReference>